<gene>
    <name evidence="2" type="ORF">Tci_882019</name>
</gene>
<protein>
    <submittedName>
        <fullName evidence="2">Uncharacterized protein</fullName>
    </submittedName>
</protein>
<name>A0A699TJS5_TANCI</name>
<accession>A0A699TJS5</accession>
<comment type="caution">
    <text evidence="2">The sequence shown here is derived from an EMBL/GenBank/DDBJ whole genome shotgun (WGS) entry which is preliminary data.</text>
</comment>
<evidence type="ECO:0000256" key="1">
    <source>
        <dbReference type="SAM" id="MobiDB-lite"/>
    </source>
</evidence>
<dbReference type="EMBL" id="BKCJ011249778">
    <property type="protein sequence ID" value="GFD10050.1"/>
    <property type="molecule type" value="Genomic_DNA"/>
</dbReference>
<organism evidence="2">
    <name type="scientific">Tanacetum cinerariifolium</name>
    <name type="common">Dalmatian daisy</name>
    <name type="synonym">Chrysanthemum cinerariifolium</name>
    <dbReference type="NCBI Taxonomy" id="118510"/>
    <lineage>
        <taxon>Eukaryota</taxon>
        <taxon>Viridiplantae</taxon>
        <taxon>Streptophyta</taxon>
        <taxon>Embryophyta</taxon>
        <taxon>Tracheophyta</taxon>
        <taxon>Spermatophyta</taxon>
        <taxon>Magnoliopsida</taxon>
        <taxon>eudicotyledons</taxon>
        <taxon>Gunneridae</taxon>
        <taxon>Pentapetalae</taxon>
        <taxon>asterids</taxon>
        <taxon>campanulids</taxon>
        <taxon>Asterales</taxon>
        <taxon>Asteraceae</taxon>
        <taxon>Asteroideae</taxon>
        <taxon>Anthemideae</taxon>
        <taxon>Anthemidinae</taxon>
        <taxon>Tanacetum</taxon>
    </lineage>
</organism>
<dbReference type="AlphaFoldDB" id="A0A699TJS5"/>
<feature type="region of interest" description="Disordered" evidence="1">
    <location>
        <begin position="104"/>
        <end position="130"/>
    </location>
</feature>
<reference evidence="2" key="1">
    <citation type="journal article" date="2019" name="Sci. Rep.">
        <title>Draft genome of Tanacetum cinerariifolium, the natural source of mosquito coil.</title>
        <authorList>
            <person name="Yamashiro T."/>
            <person name="Shiraishi A."/>
            <person name="Satake H."/>
            <person name="Nakayama K."/>
        </authorList>
    </citation>
    <scope>NUCLEOTIDE SEQUENCE</scope>
</reference>
<sequence>MQILWANRKREECVGGVSDDREAPSTSQNRLGWWKSILIGSSETATLVGLSKDDPVETETPQDKGLIVKELDALKANNTIATLQREWLAHLKKRAQSLLSFPALTDSSSIGPAGRSGPMDERLKAHSAAS</sequence>
<proteinExistence type="predicted"/>
<evidence type="ECO:0000313" key="2">
    <source>
        <dbReference type="EMBL" id="GFD10050.1"/>
    </source>
</evidence>